<protein>
    <submittedName>
        <fullName evidence="3">Antibiotic biosynthesis monooxygenase</fullName>
    </submittedName>
</protein>
<evidence type="ECO:0000259" key="2">
    <source>
        <dbReference type="Pfam" id="PF03992"/>
    </source>
</evidence>
<keyword evidence="4" id="KW-1185">Reference proteome</keyword>
<name>A0ABZ3DSG2_9BURK</name>
<sequence>MSGAASDNAALLVRHEIAPEARERYEAWLAEVTQACRQFPGFQGAAVIRPEKGEDTYTVMVNFATHAQLMEWVGSAQRLRLVEALHPLLRHAERIRAGMGLWCAPALTGAPQAKPYKQFLLTYSAIYPLSQVVPAALGSVTTSLALPDFLAHLITTGVMVWLMVYWIMPRYVRAVAGWLFH</sequence>
<keyword evidence="1" id="KW-0812">Transmembrane</keyword>
<feature type="transmembrane region" description="Helical" evidence="1">
    <location>
        <begin position="119"/>
        <end position="137"/>
    </location>
</feature>
<keyword evidence="1" id="KW-0472">Membrane</keyword>
<dbReference type="PANTHER" id="PTHR40057">
    <property type="entry name" value="SLR1162 PROTEIN"/>
    <property type="match status" value="1"/>
</dbReference>
<keyword evidence="3" id="KW-0503">Monooxygenase</keyword>
<dbReference type="GO" id="GO:0004497">
    <property type="term" value="F:monooxygenase activity"/>
    <property type="evidence" value="ECO:0007669"/>
    <property type="project" value="UniProtKB-KW"/>
</dbReference>
<dbReference type="RefSeq" id="WP_342705535.1">
    <property type="nucleotide sequence ID" value="NZ_CP109822.1"/>
</dbReference>
<evidence type="ECO:0000313" key="4">
    <source>
        <dbReference type="Proteomes" id="UP001448498"/>
    </source>
</evidence>
<feature type="transmembrane region" description="Helical" evidence="1">
    <location>
        <begin position="149"/>
        <end position="168"/>
    </location>
</feature>
<dbReference type="PANTHER" id="PTHR40057:SF1">
    <property type="entry name" value="SLR1162 PROTEIN"/>
    <property type="match status" value="1"/>
</dbReference>
<dbReference type="InterPro" id="IPR011008">
    <property type="entry name" value="Dimeric_a/b-barrel"/>
</dbReference>
<gene>
    <name evidence="3" type="ORF">OHZ10_18785</name>
</gene>
<feature type="domain" description="ABM" evidence="2">
    <location>
        <begin position="13"/>
        <end position="82"/>
    </location>
</feature>
<accession>A0ABZ3DSG2</accession>
<keyword evidence="1" id="KW-1133">Transmembrane helix</keyword>
<evidence type="ECO:0000256" key="1">
    <source>
        <dbReference type="SAM" id="Phobius"/>
    </source>
</evidence>
<dbReference type="InterPro" id="IPR038762">
    <property type="entry name" value="ABM_predict"/>
</dbReference>
<dbReference type="EMBL" id="CP109822">
    <property type="protein sequence ID" value="XAE51598.1"/>
    <property type="molecule type" value="Genomic_DNA"/>
</dbReference>
<organism evidence="3 4">
    <name type="scientific">Burkholderia arboris</name>
    <dbReference type="NCBI Taxonomy" id="488730"/>
    <lineage>
        <taxon>Bacteria</taxon>
        <taxon>Pseudomonadati</taxon>
        <taxon>Pseudomonadota</taxon>
        <taxon>Betaproteobacteria</taxon>
        <taxon>Burkholderiales</taxon>
        <taxon>Burkholderiaceae</taxon>
        <taxon>Burkholderia</taxon>
        <taxon>Burkholderia cepacia complex</taxon>
    </lineage>
</organism>
<dbReference type="Pfam" id="PF03992">
    <property type="entry name" value="ABM"/>
    <property type="match status" value="1"/>
</dbReference>
<dbReference type="Proteomes" id="UP001448498">
    <property type="component" value="Chromosome 3"/>
</dbReference>
<dbReference type="InterPro" id="IPR007138">
    <property type="entry name" value="ABM_dom"/>
</dbReference>
<proteinExistence type="predicted"/>
<dbReference type="Gene3D" id="3.30.70.100">
    <property type="match status" value="1"/>
</dbReference>
<evidence type="ECO:0000313" key="3">
    <source>
        <dbReference type="EMBL" id="XAE51598.1"/>
    </source>
</evidence>
<reference evidence="3 4" key="1">
    <citation type="submission" date="2022-10" db="EMBL/GenBank/DDBJ databases">
        <title>Genomic of Burkholderia cepacia PN-1.</title>
        <authorList>
            <person name="Yang Y."/>
            <person name="Guan H."/>
            <person name="Huang J."/>
        </authorList>
    </citation>
    <scope>NUCLEOTIDE SEQUENCE [LARGE SCALE GENOMIC DNA]</scope>
    <source>
        <strain evidence="3 4">PN-1</strain>
    </source>
</reference>
<keyword evidence="3" id="KW-0560">Oxidoreductase</keyword>
<dbReference type="SUPFAM" id="SSF54909">
    <property type="entry name" value="Dimeric alpha+beta barrel"/>
    <property type="match status" value="1"/>
</dbReference>